<feature type="transmembrane region" description="Helical" evidence="10">
    <location>
        <begin position="6"/>
        <end position="26"/>
    </location>
</feature>
<dbReference type="InterPro" id="IPR050277">
    <property type="entry name" value="Sodium:Solute_Symporter"/>
</dbReference>
<evidence type="ECO:0000256" key="6">
    <source>
        <dbReference type="ARBA" id="ARBA00022847"/>
    </source>
</evidence>
<feature type="transmembrane region" description="Helical" evidence="10">
    <location>
        <begin position="381"/>
        <end position="412"/>
    </location>
</feature>
<evidence type="ECO:0000313" key="11">
    <source>
        <dbReference type="EMBL" id="GAA0508639.1"/>
    </source>
</evidence>
<feature type="transmembrane region" description="Helical" evidence="10">
    <location>
        <begin position="509"/>
        <end position="532"/>
    </location>
</feature>
<dbReference type="Pfam" id="PF00474">
    <property type="entry name" value="SSF"/>
    <property type="match status" value="2"/>
</dbReference>
<feature type="transmembrane region" description="Helical" evidence="10">
    <location>
        <begin position="47"/>
        <end position="69"/>
    </location>
</feature>
<dbReference type="GO" id="GO:0005886">
    <property type="term" value="C:plasma membrane"/>
    <property type="evidence" value="ECO:0007669"/>
    <property type="project" value="UniProtKB-SubCell"/>
</dbReference>
<reference evidence="11" key="5">
    <citation type="submission" date="2023-12" db="EMBL/GenBank/DDBJ databases">
        <authorList>
            <person name="Sun Q."/>
            <person name="Inoue M."/>
        </authorList>
    </citation>
    <scope>NUCLEOTIDE SEQUENCE</scope>
    <source>
        <strain evidence="11">JCM 10664</strain>
    </source>
</reference>
<proteinExistence type="inferred from homology"/>
<keyword evidence="6" id="KW-0769">Symport</keyword>
<evidence type="ECO:0000256" key="2">
    <source>
        <dbReference type="ARBA" id="ARBA00006434"/>
    </source>
</evidence>
<feature type="transmembrane region" description="Helical" evidence="10">
    <location>
        <begin position="185"/>
        <end position="205"/>
    </location>
</feature>
<dbReference type="PANTHER" id="PTHR48086">
    <property type="entry name" value="SODIUM/PROLINE SYMPORTER-RELATED"/>
    <property type="match status" value="1"/>
</dbReference>
<evidence type="ECO:0000256" key="8">
    <source>
        <dbReference type="ARBA" id="ARBA00023136"/>
    </source>
</evidence>
<evidence type="ECO:0000256" key="3">
    <source>
        <dbReference type="ARBA" id="ARBA00022448"/>
    </source>
</evidence>
<reference evidence="11" key="1">
    <citation type="journal article" date="2014" name="Int. J. Syst. Evol. Microbiol.">
        <title>Complete genome of a new Firmicutes species belonging to the dominant human colonic microbiota ('Ruminococcus bicirculans') reveals two chromosomes and a selective capacity to utilize plant glucans.</title>
        <authorList>
            <consortium name="NISC Comparative Sequencing Program"/>
            <person name="Wegmann U."/>
            <person name="Louis P."/>
            <person name="Goesmann A."/>
            <person name="Henrissat B."/>
            <person name="Duncan S.H."/>
            <person name="Flint H.J."/>
        </authorList>
    </citation>
    <scope>NUCLEOTIDE SEQUENCE</scope>
    <source>
        <strain evidence="11">JCM 10664</strain>
    </source>
</reference>
<feature type="transmembrane region" description="Helical" evidence="10">
    <location>
        <begin position="299"/>
        <end position="321"/>
    </location>
</feature>
<dbReference type="GO" id="GO:0006847">
    <property type="term" value="P:plasma membrane acetate transport"/>
    <property type="evidence" value="ECO:0007669"/>
    <property type="project" value="TreeGrafter"/>
</dbReference>
<keyword evidence="4" id="KW-1003">Cell membrane</keyword>
<dbReference type="CDD" id="cd11480">
    <property type="entry name" value="SLC5sbd_u4"/>
    <property type="match status" value="1"/>
</dbReference>
<evidence type="ECO:0000256" key="5">
    <source>
        <dbReference type="ARBA" id="ARBA00022692"/>
    </source>
</evidence>
<keyword evidence="3" id="KW-0813">Transport</keyword>
<feature type="transmembrane region" description="Helical" evidence="10">
    <location>
        <begin position="155"/>
        <end position="173"/>
    </location>
</feature>
<dbReference type="EMBL" id="BMMT01000005">
    <property type="protein sequence ID" value="GGI81977.1"/>
    <property type="molecule type" value="Genomic_DNA"/>
</dbReference>
<evidence type="ECO:0000313" key="12">
    <source>
        <dbReference type="EMBL" id="GGI81977.1"/>
    </source>
</evidence>
<dbReference type="RefSeq" id="WP_188986958.1">
    <property type="nucleotide sequence ID" value="NZ_BAAAHC010000003.1"/>
</dbReference>
<feature type="transmembrane region" description="Helical" evidence="10">
    <location>
        <begin position="454"/>
        <end position="474"/>
    </location>
</feature>
<gene>
    <name evidence="11" type="ORF">GCM10009545_08410</name>
    <name evidence="12" type="ORF">GCM10011581_19320</name>
</gene>
<dbReference type="EMBL" id="BAAAHC010000003">
    <property type="protein sequence ID" value="GAA0508639.1"/>
    <property type="molecule type" value="Genomic_DNA"/>
</dbReference>
<accession>A0A917NA40</accession>
<feature type="transmembrane region" description="Helical" evidence="10">
    <location>
        <begin position="75"/>
        <end position="95"/>
    </location>
</feature>
<keyword evidence="5 10" id="KW-0812">Transmembrane</keyword>
<dbReference type="GO" id="GO:0015293">
    <property type="term" value="F:symporter activity"/>
    <property type="evidence" value="ECO:0007669"/>
    <property type="project" value="UniProtKB-KW"/>
</dbReference>
<evidence type="ECO:0000313" key="13">
    <source>
        <dbReference type="Proteomes" id="UP000597989"/>
    </source>
</evidence>
<keyword evidence="8 10" id="KW-0472">Membrane</keyword>
<evidence type="ECO:0000256" key="10">
    <source>
        <dbReference type="SAM" id="Phobius"/>
    </source>
</evidence>
<comment type="similarity">
    <text evidence="2 9">Belongs to the sodium:solute symporter (SSF) (TC 2.A.21) family.</text>
</comment>
<feature type="transmembrane region" description="Helical" evidence="10">
    <location>
        <begin position="116"/>
        <end position="135"/>
    </location>
</feature>
<sequence length="582" mass="61669">MVSNAWSLFGVVLIVLATFAIGIWGSRSAHTTSDFTAARKLVREERNAAAISGEFLSAASFLGVAGLVLKEGVDALWYPIGFAAGYLALMLFVAAPMRRSGAYTLPDFAEARLDSLRLRWLCTVLVVVIGLLYLVPQLQVAGLTLAAIVGFPYQVGVLAVAVMVLTCVATGALRAVTLVQAFQYWVELFAITVPAFALFLVFLGGDRQPGLDQPLPPVFQRDTMVRIDTDVRLRVTAPVWLTEGGDTVYLQPGEYSMREGTELRFPAGAAVPVVVDAEPDNASWLRPGNDGISGLLETYSVLVATFLGTMGLPHVLARFYTNPSGTGARRTTFYVLAMLGAFYLFPTIFGLLSRLFVPQLLVTGEADAAVLLLPHAMLGNWVGGLLAAITAAGAFAAFLSTSSGLVISVAGVLSSRDALGGWTLDFRLLAVLACLVPALLALPTENYDVTRSVGLAFAMSASTFCPVLVLGIWWRGLTAAGAACGMVVGGSLVLVAVVVTHVAGDAGTWWATLAGQPALVTVPIAFAVTYVVSLATKARVPAGVGRVMLRLHAPDRLGFLDTRLSASAPEQRPTRGRHERRT</sequence>
<feature type="transmembrane region" description="Helical" evidence="10">
    <location>
        <begin position="481"/>
        <end position="503"/>
    </location>
</feature>
<reference evidence="12 13" key="2">
    <citation type="journal article" date="2014" name="Int. J. Syst. Evol. Microbiol.">
        <title>Complete genome sequence of Corynebacterium casei LMG S-19264T (=DSM 44701T), isolated from a smear-ripened cheese.</title>
        <authorList>
            <consortium name="US DOE Joint Genome Institute (JGI-PGF)"/>
            <person name="Walter F."/>
            <person name="Albersmeier A."/>
            <person name="Kalinowski J."/>
            <person name="Ruckert C."/>
        </authorList>
    </citation>
    <scope>NUCLEOTIDE SEQUENCE [LARGE SCALE GENOMIC DNA]</scope>
    <source>
        <strain evidence="12 13">CGMCC 4.7206</strain>
    </source>
</reference>
<evidence type="ECO:0000256" key="9">
    <source>
        <dbReference type="RuleBase" id="RU362091"/>
    </source>
</evidence>
<reference evidence="14" key="3">
    <citation type="journal article" date="2019" name="Int. J. Syst. Evol. Microbiol.">
        <title>The Global Catalogue of Microorganisms (GCM) 10K type strain sequencing project: providing services to taxonomists for standard genome sequencing and annotation.</title>
        <authorList>
            <consortium name="The Broad Institute Genomics Platform"/>
            <consortium name="The Broad Institute Genome Sequencing Center for Infectious Disease"/>
            <person name="Wu L."/>
            <person name="Ma J."/>
        </authorList>
    </citation>
    <scope>NUCLEOTIDE SEQUENCE [LARGE SCALE GENOMIC DNA]</scope>
    <source>
        <strain evidence="14">JCM 10664</strain>
    </source>
</reference>
<keyword evidence="14" id="KW-1185">Reference proteome</keyword>
<keyword evidence="7 10" id="KW-1133">Transmembrane helix</keyword>
<dbReference type="InterPro" id="IPR038377">
    <property type="entry name" value="Na/Glc_symporter_sf"/>
</dbReference>
<reference evidence="12" key="4">
    <citation type="submission" date="2020-09" db="EMBL/GenBank/DDBJ databases">
        <authorList>
            <person name="Sun Q."/>
            <person name="Zhou Y."/>
        </authorList>
    </citation>
    <scope>NUCLEOTIDE SEQUENCE</scope>
    <source>
        <strain evidence="12">CGMCC 4.7206</strain>
    </source>
</reference>
<dbReference type="PROSITE" id="PS50283">
    <property type="entry name" value="NA_SOLUT_SYMP_3"/>
    <property type="match status" value="1"/>
</dbReference>
<feature type="transmembrane region" description="Helical" evidence="10">
    <location>
        <begin position="424"/>
        <end position="442"/>
    </location>
</feature>
<organism evidence="12 13">
    <name type="scientific">Saccharopolyspora thermophila</name>
    <dbReference type="NCBI Taxonomy" id="89367"/>
    <lineage>
        <taxon>Bacteria</taxon>
        <taxon>Bacillati</taxon>
        <taxon>Actinomycetota</taxon>
        <taxon>Actinomycetes</taxon>
        <taxon>Pseudonocardiales</taxon>
        <taxon>Pseudonocardiaceae</taxon>
        <taxon>Saccharopolyspora</taxon>
    </lineage>
</organism>
<comment type="subcellular location">
    <subcellularLocation>
        <location evidence="1">Cell membrane</location>
        <topology evidence="1">Multi-pass membrane protein</topology>
    </subcellularLocation>
</comment>
<evidence type="ECO:0000256" key="7">
    <source>
        <dbReference type="ARBA" id="ARBA00022989"/>
    </source>
</evidence>
<feature type="transmembrane region" description="Helical" evidence="10">
    <location>
        <begin position="333"/>
        <end position="352"/>
    </location>
</feature>
<dbReference type="PANTHER" id="PTHR48086:SF6">
    <property type="entry name" value="CATION_ACETATE SYMPORTER ACTP"/>
    <property type="match status" value="1"/>
</dbReference>
<protein>
    <submittedName>
        <fullName evidence="12">Cation acetate symporter</fullName>
    </submittedName>
</protein>
<evidence type="ECO:0000256" key="1">
    <source>
        <dbReference type="ARBA" id="ARBA00004651"/>
    </source>
</evidence>
<name>A0A917NA40_9PSEU</name>
<evidence type="ECO:0000256" key="4">
    <source>
        <dbReference type="ARBA" id="ARBA00022475"/>
    </source>
</evidence>
<comment type="caution">
    <text evidence="12">The sequence shown here is derived from an EMBL/GenBank/DDBJ whole genome shotgun (WGS) entry which is preliminary data.</text>
</comment>
<dbReference type="Proteomes" id="UP000597989">
    <property type="component" value="Unassembled WGS sequence"/>
</dbReference>
<dbReference type="Proteomes" id="UP001500220">
    <property type="component" value="Unassembled WGS sequence"/>
</dbReference>
<dbReference type="GO" id="GO:0015123">
    <property type="term" value="F:acetate transmembrane transporter activity"/>
    <property type="evidence" value="ECO:0007669"/>
    <property type="project" value="TreeGrafter"/>
</dbReference>
<dbReference type="Gene3D" id="1.20.1730.10">
    <property type="entry name" value="Sodium/glucose cotransporter"/>
    <property type="match status" value="1"/>
</dbReference>
<evidence type="ECO:0000313" key="14">
    <source>
        <dbReference type="Proteomes" id="UP001500220"/>
    </source>
</evidence>
<dbReference type="AlphaFoldDB" id="A0A917NA40"/>
<dbReference type="InterPro" id="IPR001734">
    <property type="entry name" value="Na/solute_symporter"/>
</dbReference>